<keyword evidence="1" id="KW-1185">Reference proteome</keyword>
<evidence type="ECO:0000313" key="1">
    <source>
        <dbReference type="Proteomes" id="UP000887565"/>
    </source>
</evidence>
<reference evidence="2" key="1">
    <citation type="submission" date="2022-11" db="UniProtKB">
        <authorList>
            <consortium name="WormBaseParasite"/>
        </authorList>
    </citation>
    <scope>IDENTIFICATION</scope>
</reference>
<dbReference type="Proteomes" id="UP000887565">
    <property type="component" value="Unplaced"/>
</dbReference>
<name>A0A915K2S6_ROMCU</name>
<protein>
    <submittedName>
        <fullName evidence="2">Uncharacterized protein</fullName>
    </submittedName>
</protein>
<dbReference type="WBParaSite" id="nRc.2.0.1.t32999-RA">
    <property type="protein sequence ID" value="nRc.2.0.1.t32999-RA"/>
    <property type="gene ID" value="nRc.2.0.1.g32999"/>
</dbReference>
<evidence type="ECO:0000313" key="2">
    <source>
        <dbReference type="WBParaSite" id="nRc.2.0.1.t32999-RA"/>
    </source>
</evidence>
<proteinExistence type="predicted"/>
<accession>A0A915K2S6</accession>
<sequence length="148" mass="17038">MFKGGNGVFPLKHVELSKCYLRPSFNIDYTSLTIFVDYNISIGHLFQSLQIQIYQVWAINDQQRESFPYASQSATDTYARKESDTNDKIRIKNKILLSRLGKFIFSKSLEAMNKANFRRRLMVADQTSQKVSCDANSSRIAITRSTHN</sequence>
<dbReference type="AlphaFoldDB" id="A0A915K2S6"/>
<organism evidence="1 2">
    <name type="scientific">Romanomermis culicivorax</name>
    <name type="common">Nematode worm</name>
    <dbReference type="NCBI Taxonomy" id="13658"/>
    <lineage>
        <taxon>Eukaryota</taxon>
        <taxon>Metazoa</taxon>
        <taxon>Ecdysozoa</taxon>
        <taxon>Nematoda</taxon>
        <taxon>Enoplea</taxon>
        <taxon>Dorylaimia</taxon>
        <taxon>Mermithida</taxon>
        <taxon>Mermithoidea</taxon>
        <taxon>Mermithidae</taxon>
        <taxon>Romanomermis</taxon>
    </lineage>
</organism>